<dbReference type="AlphaFoldDB" id="A0A3B5Y5J6"/>
<proteinExistence type="predicted"/>
<dbReference type="STRING" id="4565.A0A3B5Y5J6"/>
<dbReference type="InterPro" id="IPR036047">
    <property type="entry name" value="F-box-like_dom_sf"/>
</dbReference>
<dbReference type="PANTHER" id="PTHR35545:SF22">
    <property type="entry name" value="F-BOX DOMAIN-CONTAINING PROTEIN"/>
    <property type="match status" value="1"/>
</dbReference>
<dbReference type="SUPFAM" id="SSF81383">
    <property type="entry name" value="F-box domain"/>
    <property type="match status" value="1"/>
</dbReference>
<evidence type="ECO:0000313" key="3">
    <source>
        <dbReference type="Proteomes" id="UP000019116"/>
    </source>
</evidence>
<organism evidence="2">
    <name type="scientific">Triticum aestivum</name>
    <name type="common">Wheat</name>
    <dbReference type="NCBI Taxonomy" id="4565"/>
    <lineage>
        <taxon>Eukaryota</taxon>
        <taxon>Viridiplantae</taxon>
        <taxon>Streptophyta</taxon>
        <taxon>Embryophyta</taxon>
        <taxon>Tracheophyta</taxon>
        <taxon>Spermatophyta</taxon>
        <taxon>Magnoliopsida</taxon>
        <taxon>Liliopsida</taxon>
        <taxon>Poales</taxon>
        <taxon>Poaceae</taxon>
        <taxon>BOP clade</taxon>
        <taxon>Pooideae</taxon>
        <taxon>Triticodae</taxon>
        <taxon>Triticeae</taxon>
        <taxon>Triticinae</taxon>
        <taxon>Triticum</taxon>
    </lineage>
</organism>
<dbReference type="InterPro" id="IPR032675">
    <property type="entry name" value="LRR_dom_sf"/>
</dbReference>
<dbReference type="Gramene" id="TraesCLE_scaffold_038695_01G000100.1">
    <property type="protein sequence ID" value="TraesCLE_scaffold_038695_01G000100.1"/>
    <property type="gene ID" value="TraesCLE_scaffold_038695_01G000100"/>
</dbReference>
<reference evidence="2" key="1">
    <citation type="submission" date="2018-08" db="EMBL/GenBank/DDBJ databases">
        <authorList>
            <person name="Rossello M."/>
        </authorList>
    </citation>
    <scope>NUCLEOTIDE SEQUENCE [LARGE SCALE GENOMIC DNA]</scope>
    <source>
        <strain evidence="2">cv. Chinese Spring</strain>
    </source>
</reference>
<sequence>MARTDAFQRRRLCADEDRLGALPDDLLLDILRRLDTRTALGAAALSRRWTSLPREVPVLDLKVSDILPPRYHRCFRLREDARDSKISSTLSDRRLLEAITARYERRAMQSMVCSVKSLLASPARRRVERLSLEVLSVPTPAAAYEEAVAACPQLQVLHILSCEIKISACMVVLDAPKSEIRELVLGGKLMSVEIRSLPKLESLASQEATVLLCSAAATPCLAHVSLAFSVGRLEGGGLPGLNRSYRDFLIQRLVQFFQGAITMKDLVLRFTGPEMWIMPKNPFSAMSNLRRLLVADVPSSWDASWPCLLIEAAPLLESLYVHVSHREDEPRQEVPGETSASRHRHLKELVVIGFQRTERQMHLVRFAVEVSMALRRVALL</sequence>
<evidence type="ECO:0000259" key="1">
    <source>
        <dbReference type="PROSITE" id="PS50181"/>
    </source>
</evidence>
<dbReference type="PaxDb" id="4565-Traes_1BL_498E8F84E.1"/>
<name>A0A3B5Y5J6_WHEAT</name>
<dbReference type="PROSITE" id="PS50181">
    <property type="entry name" value="FBOX"/>
    <property type="match status" value="1"/>
</dbReference>
<keyword evidence="3" id="KW-1185">Reference proteome</keyword>
<evidence type="ECO:0000313" key="2">
    <source>
        <dbReference type="EnsemblPlants" id="TraesCS1A02G362300.1"/>
    </source>
</evidence>
<dbReference type="Pfam" id="PF00646">
    <property type="entry name" value="F-box"/>
    <property type="match status" value="1"/>
</dbReference>
<accession>A0A3B5Y5J6</accession>
<dbReference type="Gramene" id="TraesROB_scaffold_035078_01G000300.1">
    <property type="protein sequence ID" value="TraesROB_scaffold_035078_01G000300.1"/>
    <property type="gene ID" value="TraesROB_scaffold_035078_01G000300"/>
</dbReference>
<dbReference type="InterPro" id="IPR001810">
    <property type="entry name" value="F-box_dom"/>
</dbReference>
<feature type="domain" description="F-box" evidence="1">
    <location>
        <begin position="16"/>
        <end position="66"/>
    </location>
</feature>
<protein>
    <recommendedName>
        <fullName evidence="1">F-box domain-containing protein</fullName>
    </recommendedName>
</protein>
<reference evidence="2" key="2">
    <citation type="submission" date="2018-10" db="UniProtKB">
        <authorList>
            <consortium name="EnsemblPlants"/>
        </authorList>
    </citation>
    <scope>IDENTIFICATION</scope>
</reference>
<dbReference type="Gene3D" id="3.80.10.10">
    <property type="entry name" value="Ribonuclease Inhibitor"/>
    <property type="match status" value="1"/>
</dbReference>
<dbReference type="OrthoDB" id="688942at2759"/>
<dbReference type="Proteomes" id="UP000019116">
    <property type="component" value="Chromosome 1A"/>
</dbReference>
<dbReference type="EnsemblPlants" id="TraesCS1A02G362300.1">
    <property type="protein sequence ID" value="TraesCS1A02G362300.1"/>
    <property type="gene ID" value="TraesCS1A02G362300"/>
</dbReference>
<dbReference type="Gramene" id="TraesCS1A03G0883400.1">
    <property type="protein sequence ID" value="TraesCS1A03G0883400.1.CDS"/>
    <property type="gene ID" value="TraesCS1A03G0883400"/>
</dbReference>
<dbReference type="PANTHER" id="PTHR35545">
    <property type="entry name" value="F-BOX DOMAIN-CONTAINING PROTEIN"/>
    <property type="match status" value="1"/>
</dbReference>
<dbReference type="Gramene" id="TraesCS1A02G362300.1">
    <property type="protein sequence ID" value="TraesCS1A02G362300.1"/>
    <property type="gene ID" value="TraesCS1A02G362300"/>
</dbReference>